<proteinExistence type="predicted"/>
<dbReference type="InParanoid" id="A3LU00"/>
<reference evidence="3 4" key="1">
    <citation type="journal article" date="2007" name="Nat. Biotechnol.">
        <title>Genome sequence of the lignocellulose-bioconverting and xylose-fermenting yeast Pichia stipitis.</title>
        <authorList>
            <person name="Jeffries T.W."/>
            <person name="Grigoriev I.V."/>
            <person name="Grimwood J."/>
            <person name="Laplaza J.M."/>
            <person name="Aerts A."/>
            <person name="Salamov A."/>
            <person name="Schmutz J."/>
            <person name="Lindquist E."/>
            <person name="Dehal P."/>
            <person name="Shapiro H."/>
            <person name="Jin Y.S."/>
            <person name="Passoth V."/>
            <person name="Richardson P.M."/>
        </authorList>
    </citation>
    <scope>NUCLEOTIDE SEQUENCE [LARGE SCALE GENOMIC DNA]</scope>
    <source>
        <strain evidence="4">ATCC 58785 / CBS 6054 / NBRC 10063 / NRRL Y-11545</strain>
    </source>
</reference>
<dbReference type="GO" id="GO:0003677">
    <property type="term" value="F:DNA binding"/>
    <property type="evidence" value="ECO:0007669"/>
    <property type="project" value="InterPro"/>
</dbReference>
<dbReference type="RefSeq" id="XP_001384528.1">
    <property type="nucleotide sequence ID" value="XM_001384491.1"/>
</dbReference>
<dbReference type="Proteomes" id="UP000002258">
    <property type="component" value="Chromosome 4"/>
</dbReference>
<dbReference type="OMA" id="MCHGSPY"/>
<dbReference type="HOGENOM" id="CLU_000445_81_3_1"/>
<protein>
    <submittedName>
        <fullName evidence="3">Probable zinc finger protein</fullName>
        <ecNumber evidence="3">2.1.1.63</ecNumber>
    </submittedName>
</protein>
<dbReference type="GO" id="GO:0008270">
    <property type="term" value="F:zinc ion binding"/>
    <property type="evidence" value="ECO:0007669"/>
    <property type="project" value="InterPro"/>
</dbReference>
<dbReference type="SUPFAM" id="SSF57884">
    <property type="entry name" value="Ada DNA repair protein, N-terminal domain (N-Ada 10)"/>
    <property type="match status" value="1"/>
</dbReference>
<dbReference type="Gene3D" id="3.40.10.10">
    <property type="entry name" value="DNA Methylphosphotriester Repair Domain"/>
    <property type="match status" value="1"/>
</dbReference>
<evidence type="ECO:0000259" key="2">
    <source>
        <dbReference type="Pfam" id="PF02805"/>
    </source>
</evidence>
<dbReference type="EMBL" id="CP000498">
    <property type="protein sequence ID" value="ABN66499.1"/>
    <property type="molecule type" value="Genomic_DNA"/>
</dbReference>
<dbReference type="STRING" id="322104.A3LU00"/>
<dbReference type="EC" id="2.1.1.63" evidence="3"/>
<dbReference type="eggNOG" id="ENOG502S6W3">
    <property type="taxonomic scope" value="Eukaryota"/>
</dbReference>
<evidence type="ECO:0000256" key="1">
    <source>
        <dbReference type="ARBA" id="ARBA00023159"/>
    </source>
</evidence>
<accession>A3LU00</accession>
<dbReference type="InterPro" id="IPR035451">
    <property type="entry name" value="Ada-like_dom_sf"/>
</dbReference>
<dbReference type="KEGG" id="pic:PICST_44707"/>
<feature type="non-terminal residue" evidence="3">
    <location>
        <position position="164"/>
    </location>
</feature>
<dbReference type="GeneID" id="4838722"/>
<dbReference type="GO" id="GO:0032259">
    <property type="term" value="P:methylation"/>
    <property type="evidence" value="ECO:0007669"/>
    <property type="project" value="UniProtKB-KW"/>
</dbReference>
<dbReference type="InterPro" id="IPR004026">
    <property type="entry name" value="Ada_DNA_repair_Zn-bd"/>
</dbReference>
<keyword evidence="3" id="KW-0489">Methyltransferase</keyword>
<gene>
    <name evidence="3" type="primary">ADA1</name>
    <name evidence="3" type="ORF">PICST_44707</name>
</gene>
<dbReference type="GO" id="GO:0006281">
    <property type="term" value="P:DNA repair"/>
    <property type="evidence" value="ECO:0007669"/>
    <property type="project" value="InterPro"/>
</dbReference>
<evidence type="ECO:0000313" key="3">
    <source>
        <dbReference type="EMBL" id="ABN66499.1"/>
    </source>
</evidence>
<dbReference type="AlphaFoldDB" id="A3LU00"/>
<dbReference type="Pfam" id="PF02805">
    <property type="entry name" value="Ada_Zn_binding"/>
    <property type="match status" value="1"/>
</dbReference>
<dbReference type="OrthoDB" id="2447880at2759"/>
<dbReference type="GO" id="GO:0006355">
    <property type="term" value="P:regulation of DNA-templated transcription"/>
    <property type="evidence" value="ECO:0007669"/>
    <property type="project" value="InterPro"/>
</dbReference>
<sequence length="164" mass="19080">MFDTDDEKWQALVNRDPRAEGEFVYCVLSTKIYSRPTCYSRLALRKNVSFCKNSDEARAMNFKPCKRCKPNVERGSNTTRELIIRACTAIFKTASASKPFVLDVLTAQLQISKFHLCRQFKNYTNMTPRKFYLKCKEIKQNPTNLLPVPIIETKKNLARKKMLN</sequence>
<keyword evidence="3" id="KW-0808">Transferase</keyword>
<dbReference type="GO" id="GO:0003908">
    <property type="term" value="F:methylated-DNA-[protein]-cysteine S-methyltransferase activity"/>
    <property type="evidence" value="ECO:0007669"/>
    <property type="project" value="UniProtKB-EC"/>
</dbReference>
<name>A3LU00_PICST</name>
<keyword evidence="4" id="KW-1185">Reference proteome</keyword>
<feature type="domain" description="Ada DNA repair metal-binding" evidence="2">
    <location>
        <begin position="7"/>
        <end position="70"/>
    </location>
</feature>
<evidence type="ECO:0000313" key="4">
    <source>
        <dbReference type="Proteomes" id="UP000002258"/>
    </source>
</evidence>
<organism evidence="3 4">
    <name type="scientific">Scheffersomyces stipitis (strain ATCC 58785 / CBS 6054 / NBRC 10063 / NRRL Y-11545)</name>
    <name type="common">Yeast</name>
    <name type="synonym">Pichia stipitis</name>
    <dbReference type="NCBI Taxonomy" id="322104"/>
    <lineage>
        <taxon>Eukaryota</taxon>
        <taxon>Fungi</taxon>
        <taxon>Dikarya</taxon>
        <taxon>Ascomycota</taxon>
        <taxon>Saccharomycotina</taxon>
        <taxon>Pichiomycetes</taxon>
        <taxon>Debaryomycetaceae</taxon>
        <taxon>Scheffersomyces</taxon>
    </lineage>
</organism>
<dbReference type="Gene3D" id="1.10.10.60">
    <property type="entry name" value="Homeodomain-like"/>
    <property type="match status" value="1"/>
</dbReference>
<keyword evidence="1" id="KW-0010">Activator</keyword>